<comment type="similarity">
    <text evidence="1">Belongs to the oxygen-dependent FAD-linked oxidoreductase family.</text>
</comment>
<feature type="domain" description="FAD-binding PCMH-type" evidence="6">
    <location>
        <begin position="56"/>
        <end position="228"/>
    </location>
</feature>
<keyword evidence="3" id="KW-0274">FAD</keyword>
<feature type="signal peptide" evidence="5">
    <location>
        <begin position="1"/>
        <end position="19"/>
    </location>
</feature>
<evidence type="ECO:0000259" key="6">
    <source>
        <dbReference type="PROSITE" id="PS51387"/>
    </source>
</evidence>
<comment type="caution">
    <text evidence="7">The sequence shown here is derived from an EMBL/GenBank/DDBJ whole genome shotgun (WGS) entry which is preliminary data.</text>
</comment>
<dbReference type="GeneID" id="28887447"/>
<dbReference type="Gene3D" id="3.40.462.20">
    <property type="match status" value="1"/>
</dbReference>
<name>A0A179HNV8_PURLI</name>
<evidence type="ECO:0000256" key="2">
    <source>
        <dbReference type="ARBA" id="ARBA00022630"/>
    </source>
</evidence>
<evidence type="ECO:0000256" key="5">
    <source>
        <dbReference type="SAM" id="SignalP"/>
    </source>
</evidence>
<reference evidence="7 8" key="1">
    <citation type="submission" date="2016-02" db="EMBL/GenBank/DDBJ databases">
        <title>Biosynthesis of antibiotic leucinostatins and their inhibition on Phytophthora in bio-control Purpureocillium lilacinum.</title>
        <authorList>
            <person name="Wang G."/>
            <person name="Liu Z."/>
            <person name="Lin R."/>
            <person name="Li E."/>
            <person name="Mao Z."/>
            <person name="Ling J."/>
            <person name="Yin W."/>
            <person name="Xie B."/>
        </authorList>
    </citation>
    <scope>NUCLEOTIDE SEQUENCE [LARGE SCALE GENOMIC DNA]</scope>
    <source>
        <strain evidence="7">PLFJ-1</strain>
    </source>
</reference>
<dbReference type="InterPro" id="IPR036318">
    <property type="entry name" value="FAD-bd_PCMH-like_sf"/>
</dbReference>
<dbReference type="PANTHER" id="PTHR42973">
    <property type="entry name" value="BINDING OXIDOREDUCTASE, PUTATIVE (AFU_ORTHOLOGUE AFUA_1G17690)-RELATED"/>
    <property type="match status" value="1"/>
</dbReference>
<proteinExistence type="inferred from homology"/>
<evidence type="ECO:0000256" key="4">
    <source>
        <dbReference type="ARBA" id="ARBA00023002"/>
    </source>
</evidence>
<dbReference type="InterPro" id="IPR016169">
    <property type="entry name" value="FAD-bd_PCMH_sub2"/>
</dbReference>
<evidence type="ECO:0000256" key="1">
    <source>
        <dbReference type="ARBA" id="ARBA00005466"/>
    </source>
</evidence>
<organism evidence="7 8">
    <name type="scientific">Purpureocillium lilacinum</name>
    <name type="common">Paecilomyces lilacinus</name>
    <dbReference type="NCBI Taxonomy" id="33203"/>
    <lineage>
        <taxon>Eukaryota</taxon>
        <taxon>Fungi</taxon>
        <taxon>Dikarya</taxon>
        <taxon>Ascomycota</taxon>
        <taxon>Pezizomycotina</taxon>
        <taxon>Sordariomycetes</taxon>
        <taxon>Hypocreomycetidae</taxon>
        <taxon>Hypocreales</taxon>
        <taxon>Ophiocordycipitaceae</taxon>
        <taxon>Purpureocillium</taxon>
    </lineage>
</organism>
<dbReference type="InterPro" id="IPR016167">
    <property type="entry name" value="FAD-bd_PCMH_sub1"/>
</dbReference>
<protein>
    <submittedName>
        <fullName evidence="7">FAD-binding protein</fullName>
    </submittedName>
</protein>
<evidence type="ECO:0000313" key="7">
    <source>
        <dbReference type="EMBL" id="OAQ91159.1"/>
    </source>
</evidence>
<accession>A0A179HNV8</accession>
<dbReference type="SUPFAM" id="SSF56176">
    <property type="entry name" value="FAD-binding/transporter-associated domain-like"/>
    <property type="match status" value="1"/>
</dbReference>
<dbReference type="InterPro" id="IPR006094">
    <property type="entry name" value="Oxid_FAD_bind_N"/>
</dbReference>
<dbReference type="Pfam" id="PF01565">
    <property type="entry name" value="FAD_binding_4"/>
    <property type="match status" value="1"/>
</dbReference>
<evidence type="ECO:0000313" key="8">
    <source>
        <dbReference type="Proteomes" id="UP000078340"/>
    </source>
</evidence>
<dbReference type="KEGG" id="plj:28887447"/>
<sequence length="485" mass="51684">MRPSRRLAISALSIRATLATDCCRELSQAIGQAVVNFPGSSQYDATEASYWSLQESDLKPACIVRPTSAQGVSRAIKVIKSTPDCKFAIKGQGHSPAAGFANVDGGVTLDMTSLASIETSSDHSVAKVGAGASWLDVYRHLDPLGVEVAGGRNGNVGVGGLLLGGGISHFTTRVGWACDNVVNFEIVVADGSLVNANRTSHPDLFRALKGGANNFGIVTRFDLATFPQGNISSTSLVHDISQREAVFSAFTDIANTVPFDPYTSLVMGLLYNSTSGRWIMSTSAVYTKPVLNPPVFSNLLSIPSLSNSSAITSLSTLADEATTPPLNWLFATATFKASTSLLVDIFEVLNETLYSFNPQGGVVWDVALEPLAGAMLSRPQSNGDNVLGIESSDKGFVLLLSALWPNSSSRQAVQNRAKQALSRVEACAKTKNQLQAFQYLNYAAPYQAPLASYGHKNVEFLLKVRAAYDPEEIFQKRVGGGFKLS</sequence>
<feature type="chain" id="PRO_5008103699" evidence="5">
    <location>
        <begin position="20"/>
        <end position="485"/>
    </location>
</feature>
<dbReference type="OMA" id="LNWLFAT"/>
<dbReference type="PROSITE" id="PS51387">
    <property type="entry name" value="FAD_PCMH"/>
    <property type="match status" value="1"/>
</dbReference>
<dbReference type="Gene3D" id="3.30.465.10">
    <property type="match status" value="1"/>
</dbReference>
<dbReference type="GO" id="GO:0016491">
    <property type="term" value="F:oxidoreductase activity"/>
    <property type="evidence" value="ECO:0007669"/>
    <property type="project" value="UniProtKB-KW"/>
</dbReference>
<dbReference type="EMBL" id="LSBI01000004">
    <property type="protein sequence ID" value="OAQ91159.1"/>
    <property type="molecule type" value="Genomic_DNA"/>
</dbReference>
<dbReference type="Proteomes" id="UP000078340">
    <property type="component" value="Unassembled WGS sequence"/>
</dbReference>
<dbReference type="GO" id="GO:0071949">
    <property type="term" value="F:FAD binding"/>
    <property type="evidence" value="ECO:0007669"/>
    <property type="project" value="InterPro"/>
</dbReference>
<gene>
    <name evidence="7" type="ORF">VFPFJ_05318</name>
</gene>
<dbReference type="InterPro" id="IPR050416">
    <property type="entry name" value="FAD-linked_Oxidoreductase"/>
</dbReference>
<dbReference type="AlphaFoldDB" id="A0A179HNV8"/>
<dbReference type="Gene3D" id="3.30.43.10">
    <property type="entry name" value="Uridine Diphospho-n-acetylenolpyruvylglucosamine Reductase, domain 2"/>
    <property type="match status" value="1"/>
</dbReference>
<dbReference type="InterPro" id="IPR016166">
    <property type="entry name" value="FAD-bd_PCMH"/>
</dbReference>
<keyword evidence="4" id="KW-0560">Oxidoreductase</keyword>
<dbReference type="PANTHER" id="PTHR42973:SF22">
    <property type="entry name" value="FAD-BINDING PCMH-TYPE DOMAIN-CONTAINING PROTEIN-RELATED"/>
    <property type="match status" value="1"/>
</dbReference>
<keyword evidence="2" id="KW-0285">Flavoprotein</keyword>
<evidence type="ECO:0000256" key="3">
    <source>
        <dbReference type="ARBA" id="ARBA00022827"/>
    </source>
</evidence>
<keyword evidence="5" id="KW-0732">Signal</keyword>